<dbReference type="CDD" id="cd03255">
    <property type="entry name" value="ABC_MJ0796_LolCDE_FtsE"/>
    <property type="match status" value="1"/>
</dbReference>
<comment type="similarity">
    <text evidence="8">Belongs to the ABC transporter superfamily. Lipoprotein translocase (TC 3.A.1.125) family.</text>
</comment>
<evidence type="ECO:0000256" key="5">
    <source>
        <dbReference type="ARBA" id="ARBA00022840"/>
    </source>
</evidence>
<sequence>MSELILKCESVGKRYRDGGLDVPVLHGLDLEIRAGESTGIIGSSGSGKSTLLHILGGLDMPSEGRVLLMGEDLRTLNQRRLGDLRNRHLGFVYQFHHLLPEFSALENVMMPLLIGKKSREEAAETAMAMLEKVGLKHRSTHRAGELSGGERQRAAIARALVTQPKCLLADEPTGNLDRANARNVLDMMLELKTELGTGLVVVTHDDELAGRLRARDGHERRQPAPQTGRKRLNSRNNTAPSEAPRLQTAFRQGIRWNGRQMNLPKRRQGRQSGFWHAMRVPATKCLQTAPNACFRHCKTVIRLSV</sequence>
<comment type="subunit">
    <text evidence="8">The complex is composed of two ATP-binding proteins (LolD) and two transmembrane proteins (LolC and LolE).</text>
</comment>
<dbReference type="InterPro" id="IPR017911">
    <property type="entry name" value="MacB-like_ATP-bd"/>
</dbReference>
<dbReference type="InterPro" id="IPR015854">
    <property type="entry name" value="ABC_transpr_LolD-like"/>
</dbReference>
<dbReference type="GO" id="GO:0022857">
    <property type="term" value="F:transmembrane transporter activity"/>
    <property type="evidence" value="ECO:0007669"/>
    <property type="project" value="TreeGrafter"/>
</dbReference>
<dbReference type="GO" id="GO:0005886">
    <property type="term" value="C:plasma membrane"/>
    <property type="evidence" value="ECO:0007669"/>
    <property type="project" value="UniProtKB-SubCell"/>
</dbReference>
<evidence type="ECO:0000256" key="3">
    <source>
        <dbReference type="ARBA" id="ARBA00022519"/>
    </source>
</evidence>
<proteinExistence type="inferred from homology"/>
<feature type="region of interest" description="Disordered" evidence="9">
    <location>
        <begin position="211"/>
        <end position="245"/>
    </location>
</feature>
<dbReference type="PROSITE" id="PS00211">
    <property type="entry name" value="ABC_TRANSPORTER_1"/>
    <property type="match status" value="1"/>
</dbReference>
<evidence type="ECO:0000256" key="9">
    <source>
        <dbReference type="SAM" id="MobiDB-lite"/>
    </source>
</evidence>
<dbReference type="InterPro" id="IPR011924">
    <property type="entry name" value="LolD_lipo_ATP-bd"/>
</dbReference>
<protein>
    <recommendedName>
        <fullName evidence="8">Lipoprotein-releasing system ATP-binding protein LolD</fullName>
        <ecNumber evidence="8">7.6.2.-</ecNumber>
    </recommendedName>
</protein>
<dbReference type="InterPro" id="IPR027417">
    <property type="entry name" value="P-loop_NTPase"/>
</dbReference>
<keyword evidence="1 8" id="KW-0813">Transport</keyword>
<dbReference type="Pfam" id="PF00005">
    <property type="entry name" value="ABC_tran"/>
    <property type="match status" value="1"/>
</dbReference>
<dbReference type="SUPFAM" id="SSF52540">
    <property type="entry name" value="P-loop containing nucleoside triphosphate hydrolases"/>
    <property type="match status" value="1"/>
</dbReference>
<evidence type="ECO:0000256" key="8">
    <source>
        <dbReference type="RuleBase" id="RU367068"/>
    </source>
</evidence>
<comment type="function">
    <text evidence="8">Part of the ABC transporter complex LolCDE involved in the translocation of mature outer membrane-directed lipoproteins, from the inner membrane to the periplasmic chaperone, LolA. Responsible for the formation of the LolA-lipoprotein complex in an ATP-dependent manner.</text>
</comment>
<dbReference type="PANTHER" id="PTHR24220:SF689">
    <property type="entry name" value="LIPOPROTEIN-RELEASING SYSTEM ATP-BINDING PROTEIN LOLD"/>
    <property type="match status" value="1"/>
</dbReference>
<keyword evidence="11" id="KW-0449">Lipoprotein</keyword>
<dbReference type="EC" id="7.6.2.-" evidence="8"/>
<keyword evidence="5 8" id="KW-0067">ATP-binding</keyword>
<name>C6SBI3_NEIME</name>
<keyword evidence="7 8" id="KW-0472">Membrane</keyword>
<evidence type="ECO:0000256" key="7">
    <source>
        <dbReference type="ARBA" id="ARBA00023136"/>
    </source>
</evidence>
<evidence type="ECO:0000313" key="11">
    <source>
        <dbReference type="EMBL" id="CBA04980.1"/>
    </source>
</evidence>
<dbReference type="PROSITE" id="PS50893">
    <property type="entry name" value="ABC_TRANSPORTER_2"/>
    <property type="match status" value="1"/>
</dbReference>
<feature type="compositionally biased region" description="Basic and acidic residues" evidence="9">
    <location>
        <begin position="211"/>
        <end position="222"/>
    </location>
</feature>
<dbReference type="Gene3D" id="3.40.50.300">
    <property type="entry name" value="P-loop containing nucleotide triphosphate hydrolases"/>
    <property type="match status" value="1"/>
</dbReference>
<dbReference type="GO" id="GO:0016887">
    <property type="term" value="F:ATP hydrolysis activity"/>
    <property type="evidence" value="ECO:0007669"/>
    <property type="project" value="InterPro"/>
</dbReference>
<dbReference type="FunFam" id="3.40.50.300:FF:000230">
    <property type="entry name" value="Lipoprotein-releasing system ATP-binding protein LolD"/>
    <property type="match status" value="1"/>
</dbReference>
<feature type="domain" description="ABC transporter" evidence="10">
    <location>
        <begin position="6"/>
        <end position="246"/>
    </location>
</feature>
<dbReference type="InterPro" id="IPR017871">
    <property type="entry name" value="ABC_transporter-like_CS"/>
</dbReference>
<evidence type="ECO:0000256" key="2">
    <source>
        <dbReference type="ARBA" id="ARBA00022475"/>
    </source>
</evidence>
<keyword evidence="3 8" id="KW-0997">Cell inner membrane</keyword>
<dbReference type="InterPro" id="IPR003439">
    <property type="entry name" value="ABC_transporter-like_ATP-bd"/>
</dbReference>
<dbReference type="GO" id="GO:0089705">
    <property type="term" value="P:protein localization to outer membrane"/>
    <property type="evidence" value="ECO:0007669"/>
    <property type="project" value="TreeGrafter"/>
</dbReference>
<keyword evidence="2 8" id="KW-1003">Cell membrane</keyword>
<dbReference type="SMART" id="SM00382">
    <property type="entry name" value="AAA"/>
    <property type="match status" value="1"/>
</dbReference>
<evidence type="ECO:0000256" key="1">
    <source>
        <dbReference type="ARBA" id="ARBA00022448"/>
    </source>
</evidence>
<dbReference type="InterPro" id="IPR003593">
    <property type="entry name" value="AAA+_ATPase"/>
</dbReference>
<dbReference type="NCBIfam" id="TIGR02211">
    <property type="entry name" value="LolD_lipo_ex"/>
    <property type="match status" value="1"/>
</dbReference>
<evidence type="ECO:0000256" key="6">
    <source>
        <dbReference type="ARBA" id="ARBA00022967"/>
    </source>
</evidence>
<keyword evidence="4 8" id="KW-0547">Nucleotide-binding</keyword>
<accession>C6SBI3</accession>
<reference evidence="11" key="1">
    <citation type="journal article" date="2008" name="Proc. Natl. Acad. Sci. U.S.A.">
        <title>Whole-genome comparison of disease and carriage strains provides insights into virulence evolution in Neisseria meningitidis.</title>
        <authorList>
            <person name="Schoen C."/>
            <person name="Blom J."/>
            <person name="Claus H."/>
            <person name="Schramm-Glueck A."/>
            <person name="Brandt P."/>
            <person name="Mueller T."/>
            <person name="Goesmann A."/>
            <person name="Joseph B."/>
            <person name="Konietzny S."/>
            <person name="Kurzai O."/>
            <person name="Schmitt C."/>
            <person name="Friedrich T."/>
            <person name="Linke B."/>
            <person name="Vogel U."/>
            <person name="Frosch M."/>
        </authorList>
    </citation>
    <scope>NUCLEOTIDE SEQUENCE</scope>
    <source>
        <strain evidence="11">Alpha153</strain>
    </source>
</reference>
<dbReference type="EMBL" id="AM889137">
    <property type="protein sequence ID" value="CBA04980.1"/>
    <property type="molecule type" value="Genomic_DNA"/>
</dbReference>
<gene>
    <name evidence="8 11" type="primary">lolD</name>
    <name evidence="11" type="ORF">NME_0645</name>
</gene>
<keyword evidence="6 8" id="KW-1278">Translocase</keyword>
<dbReference type="GO" id="GO:0044874">
    <property type="term" value="P:lipoprotein localization to outer membrane"/>
    <property type="evidence" value="ECO:0007669"/>
    <property type="project" value="TreeGrafter"/>
</dbReference>
<dbReference type="PANTHER" id="PTHR24220">
    <property type="entry name" value="IMPORT ATP-BINDING PROTEIN"/>
    <property type="match status" value="1"/>
</dbReference>
<organism evidence="11">
    <name type="scientific">Neisseria meningitidis alpha153</name>
    <dbReference type="NCBI Taxonomy" id="663926"/>
    <lineage>
        <taxon>Bacteria</taxon>
        <taxon>Pseudomonadati</taxon>
        <taxon>Pseudomonadota</taxon>
        <taxon>Betaproteobacteria</taxon>
        <taxon>Neisseriales</taxon>
        <taxon>Neisseriaceae</taxon>
        <taxon>Neisseria</taxon>
    </lineage>
</organism>
<comment type="subcellular location">
    <subcellularLocation>
        <location evidence="8">Cell inner membrane</location>
        <topology evidence="8">Peripheral membrane protein</topology>
    </subcellularLocation>
</comment>
<evidence type="ECO:0000256" key="4">
    <source>
        <dbReference type="ARBA" id="ARBA00022741"/>
    </source>
</evidence>
<evidence type="ECO:0000259" key="10">
    <source>
        <dbReference type="PROSITE" id="PS50893"/>
    </source>
</evidence>
<dbReference type="AlphaFoldDB" id="C6SBI3"/>
<dbReference type="GO" id="GO:0005524">
    <property type="term" value="F:ATP binding"/>
    <property type="evidence" value="ECO:0007669"/>
    <property type="project" value="UniProtKB-UniRule"/>
</dbReference>